<dbReference type="Pfam" id="PF06429">
    <property type="entry name" value="Flg_bbr_C"/>
    <property type="match status" value="1"/>
</dbReference>
<sequence>MTFDAIGIAGTSLTVHRKWLDAVSDNLANMNNASATDGTAFQARYVIAREGAENTGVFVSGVEYGDGEGRMVHEPNHALADENGYVRYPDIDMAEQMSALIMAQRGYEANAAVVDRAKATYEAALQIGRS</sequence>
<keyword evidence="4" id="KW-1185">Reference proteome</keyword>
<feature type="domain" description="Flagellar basal-body/hook protein C-terminal" evidence="2">
    <location>
        <begin position="83"/>
        <end position="127"/>
    </location>
</feature>
<proteinExistence type="inferred from homology"/>
<protein>
    <submittedName>
        <fullName evidence="3">Flagellar basal-body rod protein FlgC</fullName>
    </submittedName>
</protein>
<dbReference type="AlphaFoldDB" id="A0A9X1MG43"/>
<dbReference type="EMBL" id="JAJFZV010000011">
    <property type="protein sequence ID" value="MCC3298282.1"/>
    <property type="molecule type" value="Genomic_DNA"/>
</dbReference>
<evidence type="ECO:0000313" key="4">
    <source>
        <dbReference type="Proteomes" id="UP001139158"/>
    </source>
</evidence>
<dbReference type="RefSeq" id="WP_227896155.1">
    <property type="nucleotide sequence ID" value="NZ_CP099466.1"/>
</dbReference>
<evidence type="ECO:0000259" key="2">
    <source>
        <dbReference type="Pfam" id="PF06429"/>
    </source>
</evidence>
<keyword evidence="3" id="KW-0966">Cell projection</keyword>
<evidence type="ECO:0000313" key="3">
    <source>
        <dbReference type="EMBL" id="MCC3298282.1"/>
    </source>
</evidence>
<dbReference type="InterPro" id="IPR010930">
    <property type="entry name" value="Flg_bb/hook_C_dom"/>
</dbReference>
<comment type="similarity">
    <text evidence="1">Belongs to the flagella basal body rod proteins family.</text>
</comment>
<reference evidence="3" key="1">
    <citation type="submission" date="2021-10" db="EMBL/GenBank/DDBJ databases">
        <title>Novel species in genus Arthrobacter.</title>
        <authorList>
            <person name="Liu Y."/>
        </authorList>
    </citation>
    <scope>NUCLEOTIDE SEQUENCE</scope>
    <source>
        <strain evidence="3">Zg-Y453</strain>
    </source>
</reference>
<gene>
    <name evidence="3" type="ORF">LJ757_10740</name>
</gene>
<dbReference type="Proteomes" id="UP001139158">
    <property type="component" value="Unassembled WGS sequence"/>
</dbReference>
<comment type="caution">
    <text evidence="3">The sequence shown here is derived from an EMBL/GenBank/DDBJ whole genome shotgun (WGS) entry which is preliminary data.</text>
</comment>
<organism evidence="3 4">
    <name type="scientific">Arthrobacter caoxuetaonis</name>
    <dbReference type="NCBI Taxonomy" id="2886935"/>
    <lineage>
        <taxon>Bacteria</taxon>
        <taxon>Bacillati</taxon>
        <taxon>Actinomycetota</taxon>
        <taxon>Actinomycetes</taxon>
        <taxon>Micrococcales</taxon>
        <taxon>Micrococcaceae</taxon>
        <taxon>Arthrobacter</taxon>
    </lineage>
</organism>
<keyword evidence="3" id="KW-0282">Flagellum</keyword>
<evidence type="ECO:0000256" key="1">
    <source>
        <dbReference type="ARBA" id="ARBA00009677"/>
    </source>
</evidence>
<keyword evidence="3" id="KW-0969">Cilium</keyword>
<name>A0A9X1MG43_9MICC</name>
<accession>A0A9X1MG43</accession>